<keyword evidence="3" id="KW-1185">Reference proteome</keyword>
<proteinExistence type="predicted"/>
<reference evidence="2 3" key="1">
    <citation type="journal article" date="2019" name="Sci. Rep.">
        <title>A multi-omics analysis of the grapevine pathogen Lasiodiplodia theobromae reveals that temperature affects the expression of virulence- and pathogenicity-related genes.</title>
        <authorList>
            <person name="Felix C."/>
            <person name="Meneses R."/>
            <person name="Goncalves M.F.M."/>
            <person name="Tilleman L."/>
            <person name="Duarte A.S."/>
            <person name="Jorrin-Novo J.V."/>
            <person name="Van de Peer Y."/>
            <person name="Deforce D."/>
            <person name="Van Nieuwerburgh F."/>
            <person name="Esteves A.C."/>
            <person name="Alves A."/>
        </authorList>
    </citation>
    <scope>NUCLEOTIDE SEQUENCE [LARGE SCALE GENOMIC DNA]</scope>
    <source>
        <strain evidence="2 3">LA-SOL3</strain>
    </source>
</reference>
<protein>
    <submittedName>
        <fullName evidence="2">Uncharacterized protein</fullName>
    </submittedName>
</protein>
<sequence>MPPNPTNNKTPDREKELQEQIKVTGEKLASLRKDLQAEQQRKAREEAKVKKRKYDDYMKGTDNTDGKMDLTCEIHHILDRFEAGEYQWKQRQKEYTGIIEMLDELKVARPSIINFNSISIGELDALKTVQAHVKADRKMLNTLAVSLLPSVQEKISKLKDKICGKKPPVDYEKKPLSS</sequence>
<keyword evidence="1" id="KW-0175">Coiled coil</keyword>
<dbReference type="Proteomes" id="UP000325902">
    <property type="component" value="Unassembled WGS sequence"/>
</dbReference>
<dbReference type="EMBL" id="VCHE01000015">
    <property type="protein sequence ID" value="KAB2577748.1"/>
    <property type="molecule type" value="Genomic_DNA"/>
</dbReference>
<name>A0A5N5DIM5_9PEZI</name>
<gene>
    <name evidence="2" type="ORF">DBV05_g3494</name>
</gene>
<evidence type="ECO:0000313" key="2">
    <source>
        <dbReference type="EMBL" id="KAB2577748.1"/>
    </source>
</evidence>
<comment type="caution">
    <text evidence="2">The sequence shown here is derived from an EMBL/GenBank/DDBJ whole genome shotgun (WGS) entry which is preliminary data.</text>
</comment>
<evidence type="ECO:0000256" key="1">
    <source>
        <dbReference type="SAM" id="Coils"/>
    </source>
</evidence>
<accession>A0A5N5DIM5</accession>
<evidence type="ECO:0000313" key="3">
    <source>
        <dbReference type="Proteomes" id="UP000325902"/>
    </source>
</evidence>
<dbReference type="AlphaFoldDB" id="A0A5N5DIM5"/>
<organism evidence="2 3">
    <name type="scientific">Lasiodiplodia theobromae</name>
    <dbReference type="NCBI Taxonomy" id="45133"/>
    <lineage>
        <taxon>Eukaryota</taxon>
        <taxon>Fungi</taxon>
        <taxon>Dikarya</taxon>
        <taxon>Ascomycota</taxon>
        <taxon>Pezizomycotina</taxon>
        <taxon>Dothideomycetes</taxon>
        <taxon>Dothideomycetes incertae sedis</taxon>
        <taxon>Botryosphaeriales</taxon>
        <taxon>Botryosphaeriaceae</taxon>
        <taxon>Lasiodiplodia</taxon>
    </lineage>
</organism>
<feature type="coiled-coil region" evidence="1">
    <location>
        <begin position="14"/>
        <end position="48"/>
    </location>
</feature>